<dbReference type="EMBL" id="CM042051">
    <property type="protein sequence ID" value="KAI3727790.1"/>
    <property type="molecule type" value="Genomic_DNA"/>
</dbReference>
<reference evidence="1 2" key="2">
    <citation type="journal article" date="2022" name="Mol. Ecol. Resour.">
        <title>The genomes of chicory, endive, great burdock and yacon provide insights into Asteraceae paleo-polyploidization history and plant inulin production.</title>
        <authorList>
            <person name="Fan W."/>
            <person name="Wang S."/>
            <person name="Wang H."/>
            <person name="Wang A."/>
            <person name="Jiang F."/>
            <person name="Liu H."/>
            <person name="Zhao H."/>
            <person name="Xu D."/>
            <person name="Zhang Y."/>
        </authorList>
    </citation>
    <scope>NUCLEOTIDE SEQUENCE [LARGE SCALE GENOMIC DNA]</scope>
    <source>
        <strain evidence="2">cv. Niubang</strain>
    </source>
</reference>
<sequence length="107" mass="11836">MGGLGDGTSRTKSRSKGAAPGSRDPGGVKELGEARALARSRLRWNWESVTRVVWSSIETRVSGGRREQGRPREGRKGGRIASLCIPQIKEIDRIALIDQLKIETYYK</sequence>
<protein>
    <submittedName>
        <fullName evidence="1">Uncharacterized protein</fullName>
    </submittedName>
</protein>
<name>A0ACB9C0N9_ARCLA</name>
<comment type="caution">
    <text evidence="1">The sequence shown here is derived from an EMBL/GenBank/DDBJ whole genome shotgun (WGS) entry which is preliminary data.</text>
</comment>
<evidence type="ECO:0000313" key="2">
    <source>
        <dbReference type="Proteomes" id="UP001055879"/>
    </source>
</evidence>
<proteinExistence type="predicted"/>
<gene>
    <name evidence="1" type="ORF">L6452_16410</name>
</gene>
<organism evidence="1 2">
    <name type="scientific">Arctium lappa</name>
    <name type="common">Greater burdock</name>
    <name type="synonym">Lappa major</name>
    <dbReference type="NCBI Taxonomy" id="4217"/>
    <lineage>
        <taxon>Eukaryota</taxon>
        <taxon>Viridiplantae</taxon>
        <taxon>Streptophyta</taxon>
        <taxon>Embryophyta</taxon>
        <taxon>Tracheophyta</taxon>
        <taxon>Spermatophyta</taxon>
        <taxon>Magnoliopsida</taxon>
        <taxon>eudicotyledons</taxon>
        <taxon>Gunneridae</taxon>
        <taxon>Pentapetalae</taxon>
        <taxon>asterids</taxon>
        <taxon>campanulids</taxon>
        <taxon>Asterales</taxon>
        <taxon>Asteraceae</taxon>
        <taxon>Carduoideae</taxon>
        <taxon>Cardueae</taxon>
        <taxon>Arctiinae</taxon>
        <taxon>Arctium</taxon>
    </lineage>
</organism>
<accession>A0ACB9C0N9</accession>
<evidence type="ECO:0000313" key="1">
    <source>
        <dbReference type="EMBL" id="KAI3727790.1"/>
    </source>
</evidence>
<reference evidence="2" key="1">
    <citation type="journal article" date="2022" name="Mol. Ecol. Resour.">
        <title>The genomes of chicory, endive, great burdock and yacon provide insights into Asteraceae palaeo-polyploidization history and plant inulin production.</title>
        <authorList>
            <person name="Fan W."/>
            <person name="Wang S."/>
            <person name="Wang H."/>
            <person name="Wang A."/>
            <person name="Jiang F."/>
            <person name="Liu H."/>
            <person name="Zhao H."/>
            <person name="Xu D."/>
            <person name="Zhang Y."/>
        </authorList>
    </citation>
    <scope>NUCLEOTIDE SEQUENCE [LARGE SCALE GENOMIC DNA]</scope>
    <source>
        <strain evidence="2">cv. Niubang</strain>
    </source>
</reference>
<keyword evidence="2" id="KW-1185">Reference proteome</keyword>
<dbReference type="Proteomes" id="UP001055879">
    <property type="component" value="Linkage Group LG05"/>
</dbReference>